<dbReference type="Gene3D" id="2.60.40.420">
    <property type="entry name" value="Cupredoxins - blue copper proteins"/>
    <property type="match status" value="3"/>
</dbReference>
<keyword evidence="6" id="KW-1015">Disulfide bond</keyword>
<keyword evidence="2" id="KW-0479">Metal-binding</keyword>
<dbReference type="InterPro" id="IPR008972">
    <property type="entry name" value="Cupredoxin"/>
</dbReference>
<evidence type="ECO:0000313" key="14">
    <source>
        <dbReference type="Proteomes" id="UP000054007"/>
    </source>
</evidence>
<evidence type="ECO:0000259" key="12">
    <source>
        <dbReference type="Pfam" id="PF07732"/>
    </source>
</evidence>
<keyword evidence="4" id="KW-0560">Oxidoreductase</keyword>
<evidence type="ECO:0000256" key="6">
    <source>
        <dbReference type="ARBA" id="ARBA00023157"/>
    </source>
</evidence>
<feature type="signal peptide" evidence="9">
    <location>
        <begin position="1"/>
        <end position="16"/>
    </location>
</feature>
<dbReference type="InterPro" id="IPR011707">
    <property type="entry name" value="Cu-oxidase-like_N"/>
</dbReference>
<keyword evidence="14" id="KW-1185">Reference proteome</keyword>
<organism evidence="13 14">
    <name type="scientific">Cylindrobasidium torrendii FP15055 ss-10</name>
    <dbReference type="NCBI Taxonomy" id="1314674"/>
    <lineage>
        <taxon>Eukaryota</taxon>
        <taxon>Fungi</taxon>
        <taxon>Dikarya</taxon>
        <taxon>Basidiomycota</taxon>
        <taxon>Agaricomycotina</taxon>
        <taxon>Agaricomycetes</taxon>
        <taxon>Agaricomycetidae</taxon>
        <taxon>Agaricales</taxon>
        <taxon>Marasmiineae</taxon>
        <taxon>Physalacriaceae</taxon>
        <taxon>Cylindrobasidium</taxon>
    </lineage>
</organism>
<gene>
    <name evidence="13" type="ORF">CYLTODRAFT_448176</name>
</gene>
<evidence type="ECO:0000256" key="7">
    <source>
        <dbReference type="ARBA" id="ARBA00023180"/>
    </source>
</evidence>
<evidence type="ECO:0000256" key="9">
    <source>
        <dbReference type="SAM" id="SignalP"/>
    </source>
</evidence>
<dbReference type="Pfam" id="PF00394">
    <property type="entry name" value="Cu-oxidase"/>
    <property type="match status" value="1"/>
</dbReference>
<dbReference type="EMBL" id="KN880431">
    <property type="protein sequence ID" value="KIY74418.1"/>
    <property type="molecule type" value="Genomic_DNA"/>
</dbReference>
<dbReference type="FunFam" id="2.60.40.420:FF:000045">
    <property type="entry name" value="Laccase 2"/>
    <property type="match status" value="1"/>
</dbReference>
<dbReference type="Pfam" id="PF07732">
    <property type="entry name" value="Cu-oxidase_3"/>
    <property type="match status" value="1"/>
</dbReference>
<dbReference type="GO" id="GO:0005507">
    <property type="term" value="F:copper ion binding"/>
    <property type="evidence" value="ECO:0007669"/>
    <property type="project" value="InterPro"/>
</dbReference>
<dbReference type="Pfam" id="PF07731">
    <property type="entry name" value="Cu-oxidase_2"/>
    <property type="match status" value="1"/>
</dbReference>
<dbReference type="FunFam" id="2.60.40.420:FF:000125">
    <property type="entry name" value="Laccase 2"/>
    <property type="match status" value="1"/>
</dbReference>
<dbReference type="InterPro" id="IPR011706">
    <property type="entry name" value="Cu-oxidase_C"/>
</dbReference>
<evidence type="ECO:0000256" key="3">
    <source>
        <dbReference type="ARBA" id="ARBA00022737"/>
    </source>
</evidence>
<dbReference type="CDD" id="cd13856">
    <property type="entry name" value="CuRO_1_Tv-LCC_like"/>
    <property type="match status" value="1"/>
</dbReference>
<dbReference type="InterPro" id="IPR002355">
    <property type="entry name" value="Cu_oxidase_Cu_BS"/>
</dbReference>
<feature type="domain" description="Plastocyanin-like" evidence="12">
    <location>
        <begin position="28"/>
        <end position="146"/>
    </location>
</feature>
<dbReference type="Proteomes" id="UP000054007">
    <property type="component" value="Unassembled WGS sequence"/>
</dbReference>
<dbReference type="STRING" id="1314674.A0A0D7BV86"/>
<dbReference type="PROSITE" id="PS00080">
    <property type="entry name" value="MULTICOPPER_OXIDASE2"/>
    <property type="match status" value="1"/>
</dbReference>
<dbReference type="InterPro" id="IPR033138">
    <property type="entry name" value="Cu_oxidase_CS"/>
</dbReference>
<dbReference type="PANTHER" id="PTHR11709">
    <property type="entry name" value="MULTI-COPPER OXIDASE"/>
    <property type="match status" value="1"/>
</dbReference>
<proteinExistence type="inferred from homology"/>
<feature type="domain" description="Plastocyanin-like" evidence="11">
    <location>
        <begin position="363"/>
        <end position="484"/>
    </location>
</feature>
<dbReference type="PROSITE" id="PS00079">
    <property type="entry name" value="MULTICOPPER_OXIDASE1"/>
    <property type="match status" value="2"/>
</dbReference>
<reference evidence="13 14" key="1">
    <citation type="journal article" date="2015" name="Fungal Genet. Biol.">
        <title>Evolution of novel wood decay mechanisms in Agaricales revealed by the genome sequences of Fistulina hepatica and Cylindrobasidium torrendii.</title>
        <authorList>
            <person name="Floudas D."/>
            <person name="Held B.W."/>
            <person name="Riley R."/>
            <person name="Nagy L.G."/>
            <person name="Koehler G."/>
            <person name="Ransdell A.S."/>
            <person name="Younus H."/>
            <person name="Chow J."/>
            <person name="Chiniquy J."/>
            <person name="Lipzen A."/>
            <person name="Tritt A."/>
            <person name="Sun H."/>
            <person name="Haridas S."/>
            <person name="LaButti K."/>
            <person name="Ohm R.A."/>
            <person name="Kues U."/>
            <person name="Blanchette R.A."/>
            <person name="Grigoriev I.V."/>
            <person name="Minto R.E."/>
            <person name="Hibbett D.S."/>
        </authorList>
    </citation>
    <scope>NUCLEOTIDE SEQUENCE [LARGE SCALE GENOMIC DNA]</scope>
    <source>
        <strain evidence="13 14">FP15055 ss-10</strain>
    </source>
</reference>
<keyword evidence="9" id="KW-0732">Signal</keyword>
<evidence type="ECO:0000256" key="8">
    <source>
        <dbReference type="ARBA" id="ARBA00023185"/>
    </source>
</evidence>
<feature type="domain" description="Plastocyanin-like" evidence="10">
    <location>
        <begin position="158"/>
        <end position="298"/>
    </location>
</feature>
<name>A0A0D7BV86_9AGAR</name>
<dbReference type="GO" id="GO:0016491">
    <property type="term" value="F:oxidoreductase activity"/>
    <property type="evidence" value="ECO:0007669"/>
    <property type="project" value="UniProtKB-KW"/>
</dbReference>
<evidence type="ECO:0000259" key="10">
    <source>
        <dbReference type="Pfam" id="PF00394"/>
    </source>
</evidence>
<dbReference type="AlphaFoldDB" id="A0A0D7BV86"/>
<sequence>MSLFVILSLFASSALAAIGPVATLDIVNANVSPDGFTRAAVLAGGTYPGPLIQGSKGDNFKLNVVDQLQDDTMLRSTTIHWHGLFQEDSSWADGVAFVTQCPIAPGNSFLYDFSVPNQAGTFWYHSHLSTQYCDGLRGPLVVYDPSDPHSSLYDVDDESTIISLTDWYHTPAMAAGPLPVPDSTLINGKGRYSGGPDSDLFRLNVVEGRRYRLRIVSLSCHPNWVFSIDGHDLTVIEVDGENVQPLVVDSIQVFAGQRYSAILTADKTPDNYWIRANPDLGTTGFDNAINSAVLHYATAGDGLPTTTTPPTLTNTLLETNLHPLTNPAAPGLPQAGGADVTMTLNLAFDATSFTFTVNGAAWVNPTAPVLLQILSGASNAVDLLPAGSLYELPKDKVIELIIPGLAVGAPHPFHLHGHTFSVVRSAGSTTYNYADPVRRDVVNTGTTGDEVTIRFETDNTGPWFLHCHIDFHLEVGLAIVFAEDLPGMTASTHPPAWDQLCPVYNALDPSEL</sequence>
<feature type="chain" id="PRO_5002317715" evidence="9">
    <location>
        <begin position="17"/>
        <end position="512"/>
    </location>
</feature>
<keyword evidence="5" id="KW-0186">Copper</keyword>
<keyword evidence="8" id="KW-0439">Lignin degradation</keyword>
<dbReference type="PANTHER" id="PTHR11709:SF511">
    <property type="entry name" value="LACCASE"/>
    <property type="match status" value="1"/>
</dbReference>
<evidence type="ECO:0000256" key="4">
    <source>
        <dbReference type="ARBA" id="ARBA00023002"/>
    </source>
</evidence>
<comment type="similarity">
    <text evidence="1">Belongs to the multicopper oxidase family.</text>
</comment>
<protein>
    <submittedName>
        <fullName evidence="13">Multicopper oxidase</fullName>
    </submittedName>
</protein>
<dbReference type="CDD" id="cd13903">
    <property type="entry name" value="CuRO_3_Tv-LCC_like"/>
    <property type="match status" value="1"/>
</dbReference>
<evidence type="ECO:0000256" key="5">
    <source>
        <dbReference type="ARBA" id="ARBA00023008"/>
    </source>
</evidence>
<evidence type="ECO:0000256" key="2">
    <source>
        <dbReference type="ARBA" id="ARBA00022723"/>
    </source>
</evidence>
<dbReference type="InterPro" id="IPR045087">
    <property type="entry name" value="Cu-oxidase_fam"/>
</dbReference>
<dbReference type="SUPFAM" id="SSF49503">
    <property type="entry name" value="Cupredoxins"/>
    <property type="match status" value="3"/>
</dbReference>
<evidence type="ECO:0000256" key="1">
    <source>
        <dbReference type="ARBA" id="ARBA00010609"/>
    </source>
</evidence>
<dbReference type="GO" id="GO:0046274">
    <property type="term" value="P:lignin catabolic process"/>
    <property type="evidence" value="ECO:0007669"/>
    <property type="project" value="UniProtKB-KW"/>
</dbReference>
<evidence type="ECO:0000313" key="13">
    <source>
        <dbReference type="EMBL" id="KIY74418.1"/>
    </source>
</evidence>
<dbReference type="InterPro" id="IPR001117">
    <property type="entry name" value="Cu-oxidase_2nd"/>
</dbReference>
<dbReference type="OrthoDB" id="2121828at2759"/>
<accession>A0A0D7BV86</accession>
<evidence type="ECO:0000259" key="11">
    <source>
        <dbReference type="Pfam" id="PF07731"/>
    </source>
</evidence>
<keyword evidence="7" id="KW-0325">Glycoprotein</keyword>
<keyword evidence="3" id="KW-0677">Repeat</keyword>